<reference evidence="13 14" key="1">
    <citation type="submission" date="2024-02" db="EMBL/GenBank/DDBJ databases">
        <authorList>
            <person name="Vignale AGUSTIN F."/>
            <person name="Sosa J E."/>
            <person name="Modenutti C."/>
        </authorList>
    </citation>
    <scope>NUCLEOTIDE SEQUENCE [LARGE SCALE GENOMIC DNA]</scope>
</reference>
<gene>
    <name evidence="13" type="ORF">ILEXP_LOCUS59102</name>
</gene>
<dbReference type="Proteomes" id="UP001642360">
    <property type="component" value="Unassembled WGS sequence"/>
</dbReference>
<organism evidence="13 14">
    <name type="scientific">Ilex paraguariensis</name>
    <name type="common">yerba mate</name>
    <dbReference type="NCBI Taxonomy" id="185542"/>
    <lineage>
        <taxon>Eukaryota</taxon>
        <taxon>Viridiplantae</taxon>
        <taxon>Streptophyta</taxon>
        <taxon>Embryophyta</taxon>
        <taxon>Tracheophyta</taxon>
        <taxon>Spermatophyta</taxon>
        <taxon>Magnoliopsida</taxon>
        <taxon>eudicotyledons</taxon>
        <taxon>Gunneridae</taxon>
        <taxon>Pentapetalae</taxon>
        <taxon>asterids</taxon>
        <taxon>campanulids</taxon>
        <taxon>Aquifoliales</taxon>
        <taxon>Aquifoliaceae</taxon>
        <taxon>Ilex</taxon>
    </lineage>
</organism>
<comment type="subcellular location">
    <subcellularLocation>
        <location evidence="1">Nucleus</location>
    </subcellularLocation>
</comment>
<dbReference type="FunFam" id="4.10.1100.10:FF:000001">
    <property type="entry name" value="Squamosa promoter-binding-like protein 14"/>
    <property type="match status" value="1"/>
</dbReference>
<proteinExistence type="predicted"/>
<keyword evidence="7" id="KW-0804">Transcription</keyword>
<keyword evidence="5" id="KW-0805">Transcription regulation</keyword>
<keyword evidence="3 10" id="KW-0863">Zinc-finger</keyword>
<evidence type="ECO:0000256" key="1">
    <source>
        <dbReference type="ARBA" id="ARBA00004123"/>
    </source>
</evidence>
<dbReference type="PANTHER" id="PTHR31251:SF225">
    <property type="entry name" value="TRANSCRIPTION FACTOR, SBP-BOX-RELATED"/>
    <property type="match status" value="1"/>
</dbReference>
<keyword evidence="4" id="KW-0862">Zinc</keyword>
<dbReference type="EMBL" id="CAUOFW020010446">
    <property type="protein sequence ID" value="CAK9188418.1"/>
    <property type="molecule type" value="Genomic_DNA"/>
</dbReference>
<dbReference type="SUPFAM" id="SSF103612">
    <property type="entry name" value="SBT domain"/>
    <property type="match status" value="1"/>
</dbReference>
<evidence type="ECO:0000256" key="3">
    <source>
        <dbReference type="ARBA" id="ARBA00022771"/>
    </source>
</evidence>
<name>A0ABC8V4Y7_9AQUA</name>
<dbReference type="InterPro" id="IPR004333">
    <property type="entry name" value="SBP_dom"/>
</dbReference>
<sequence length="355" mass="39781">MDNGWNLLNSSTGGGRGQNGNSTNLTWDIWELGNTSRFDWNNNSQHSFNHDTTTAAVPPVPTSSTTHPDESAVHALMFSHQGNNAHHSSSFLYAGGTNYHPPDPHLTCLKLGKRHYFEDPTRPMGERQEAKVSITKRFKPYCDNGGGASAAEMVTTAPPRPPVPRCQVEGCHVALVNAKDYHRRHKVCEIHSKAVKVVVLGVDQRFCQQCSRFHAVSEFDDAKRSCRRRLAGHNERRRKSSHDHYRPTNSSQDTQLMADRYQSYLSTPTGRALSLLSSSKNNNSWIPSADLSSRCSAALHELIAEHRAAILARQMILDRDWHWHQQYSMEDTNGAQSGSSSVMPHQLQMFPESLD</sequence>
<evidence type="ECO:0000256" key="11">
    <source>
        <dbReference type="SAM" id="MobiDB-lite"/>
    </source>
</evidence>
<dbReference type="InterPro" id="IPR036893">
    <property type="entry name" value="SBP_sf"/>
</dbReference>
<dbReference type="GO" id="GO:0005634">
    <property type="term" value="C:nucleus"/>
    <property type="evidence" value="ECO:0007669"/>
    <property type="project" value="UniProtKB-SubCell"/>
</dbReference>
<keyword evidence="6" id="KW-0238">DNA-binding</keyword>
<evidence type="ECO:0000256" key="5">
    <source>
        <dbReference type="ARBA" id="ARBA00023015"/>
    </source>
</evidence>
<dbReference type="Gene3D" id="4.10.1100.10">
    <property type="entry name" value="Transcription factor, SBP-box domain"/>
    <property type="match status" value="1"/>
</dbReference>
<dbReference type="AlphaFoldDB" id="A0ABC8V4Y7"/>
<dbReference type="PROSITE" id="PS51141">
    <property type="entry name" value="ZF_SBP"/>
    <property type="match status" value="1"/>
</dbReference>
<dbReference type="Pfam" id="PF03110">
    <property type="entry name" value="SBP"/>
    <property type="match status" value="1"/>
</dbReference>
<comment type="caution">
    <text evidence="13">The sequence shown here is derived from an EMBL/GenBank/DDBJ whole genome shotgun (WGS) entry which is preliminary data.</text>
</comment>
<evidence type="ECO:0000256" key="2">
    <source>
        <dbReference type="ARBA" id="ARBA00022723"/>
    </source>
</evidence>
<evidence type="ECO:0000313" key="13">
    <source>
        <dbReference type="EMBL" id="CAK9188418.1"/>
    </source>
</evidence>
<comment type="function">
    <text evidence="9">Probable transcriptional factor. Binds to the promoter of the SQUAMOSA gene.</text>
</comment>
<evidence type="ECO:0000256" key="7">
    <source>
        <dbReference type="ARBA" id="ARBA00023163"/>
    </source>
</evidence>
<evidence type="ECO:0000256" key="10">
    <source>
        <dbReference type="PROSITE-ProRule" id="PRU00470"/>
    </source>
</evidence>
<evidence type="ECO:0000256" key="4">
    <source>
        <dbReference type="ARBA" id="ARBA00022833"/>
    </source>
</evidence>
<evidence type="ECO:0000313" key="14">
    <source>
        <dbReference type="Proteomes" id="UP001642360"/>
    </source>
</evidence>
<evidence type="ECO:0000256" key="9">
    <source>
        <dbReference type="ARBA" id="ARBA00056472"/>
    </source>
</evidence>
<dbReference type="InterPro" id="IPR044817">
    <property type="entry name" value="SBP-like"/>
</dbReference>
<feature type="region of interest" description="Disordered" evidence="11">
    <location>
        <begin position="1"/>
        <end position="21"/>
    </location>
</feature>
<dbReference type="GO" id="GO:0008270">
    <property type="term" value="F:zinc ion binding"/>
    <property type="evidence" value="ECO:0007669"/>
    <property type="project" value="UniProtKB-KW"/>
</dbReference>
<feature type="region of interest" description="Disordered" evidence="11">
    <location>
        <begin position="231"/>
        <end position="253"/>
    </location>
</feature>
<dbReference type="GO" id="GO:0003677">
    <property type="term" value="F:DNA binding"/>
    <property type="evidence" value="ECO:0007669"/>
    <property type="project" value="UniProtKB-KW"/>
</dbReference>
<accession>A0ABC8V4Y7</accession>
<feature type="domain" description="SBP-type" evidence="12">
    <location>
        <begin position="163"/>
        <end position="240"/>
    </location>
</feature>
<feature type="compositionally biased region" description="Polar residues" evidence="11">
    <location>
        <begin position="1"/>
        <end position="11"/>
    </location>
</feature>
<dbReference type="PANTHER" id="PTHR31251">
    <property type="entry name" value="SQUAMOSA PROMOTER-BINDING-LIKE PROTEIN 4"/>
    <property type="match status" value="1"/>
</dbReference>
<evidence type="ECO:0000259" key="12">
    <source>
        <dbReference type="PROSITE" id="PS51141"/>
    </source>
</evidence>
<keyword evidence="14" id="KW-1185">Reference proteome</keyword>
<keyword evidence="2" id="KW-0479">Metal-binding</keyword>
<evidence type="ECO:0000256" key="6">
    <source>
        <dbReference type="ARBA" id="ARBA00023125"/>
    </source>
</evidence>
<keyword evidence="8" id="KW-0539">Nucleus</keyword>
<feature type="compositionally biased region" description="Basic residues" evidence="11">
    <location>
        <begin position="231"/>
        <end position="241"/>
    </location>
</feature>
<protein>
    <recommendedName>
        <fullName evidence="12">SBP-type domain-containing protein</fullName>
    </recommendedName>
</protein>
<evidence type="ECO:0000256" key="8">
    <source>
        <dbReference type="ARBA" id="ARBA00023242"/>
    </source>
</evidence>